<dbReference type="InterPro" id="IPR051591">
    <property type="entry name" value="UPF0224_FAM112_RNA_Proc"/>
</dbReference>
<dbReference type="GO" id="GO:0005689">
    <property type="term" value="C:U12-type spliceosomal complex"/>
    <property type="evidence" value="ECO:0007669"/>
    <property type="project" value="TreeGrafter"/>
</dbReference>
<proteinExistence type="predicted"/>
<feature type="compositionally biased region" description="Basic and acidic residues" evidence="1">
    <location>
        <begin position="153"/>
        <end position="162"/>
    </location>
</feature>
<evidence type="ECO:0000313" key="3">
    <source>
        <dbReference type="RefSeq" id="XP_055359324.1"/>
    </source>
</evidence>
<evidence type="ECO:0000313" key="2">
    <source>
        <dbReference type="Proteomes" id="UP000515150"/>
    </source>
</evidence>
<dbReference type="KEGG" id="bspl:114843351"/>
<dbReference type="GO" id="GO:0005654">
    <property type="term" value="C:nucleoplasm"/>
    <property type="evidence" value="ECO:0007669"/>
    <property type="project" value="TreeGrafter"/>
</dbReference>
<gene>
    <name evidence="3" type="primary">snrnp48</name>
</gene>
<keyword evidence="3" id="KW-0687">Ribonucleoprotein</keyword>
<feature type="compositionally biased region" description="Basic residues" evidence="1">
    <location>
        <begin position="197"/>
        <end position="207"/>
    </location>
</feature>
<dbReference type="OrthoDB" id="69229at2759"/>
<dbReference type="Proteomes" id="UP000515150">
    <property type="component" value="Chromosome 16"/>
</dbReference>
<dbReference type="GeneID" id="114843351"/>
<name>A0A9W2XC41_BETSP</name>
<organism evidence="2 3">
    <name type="scientific">Betta splendens</name>
    <name type="common">Siamese fighting fish</name>
    <dbReference type="NCBI Taxonomy" id="158456"/>
    <lineage>
        <taxon>Eukaryota</taxon>
        <taxon>Metazoa</taxon>
        <taxon>Chordata</taxon>
        <taxon>Craniata</taxon>
        <taxon>Vertebrata</taxon>
        <taxon>Euteleostomi</taxon>
        <taxon>Actinopterygii</taxon>
        <taxon>Neopterygii</taxon>
        <taxon>Teleostei</taxon>
        <taxon>Neoteleostei</taxon>
        <taxon>Acanthomorphata</taxon>
        <taxon>Anabantaria</taxon>
        <taxon>Anabantiformes</taxon>
        <taxon>Anabantoidei</taxon>
        <taxon>Osphronemidae</taxon>
        <taxon>Betta</taxon>
    </lineage>
</organism>
<accession>A0A9W2XC41</accession>
<dbReference type="PANTHER" id="PTHR21402">
    <property type="entry name" value="GAMETOCYTE SPECIFIC FACTOR 1-RELATED"/>
    <property type="match status" value="1"/>
</dbReference>
<dbReference type="GO" id="GO:0005829">
    <property type="term" value="C:cytosol"/>
    <property type="evidence" value="ECO:0007669"/>
    <property type="project" value="TreeGrafter"/>
</dbReference>
<keyword evidence="2" id="KW-1185">Reference proteome</keyword>
<reference evidence="3" key="1">
    <citation type="submission" date="2025-08" db="UniProtKB">
        <authorList>
            <consortium name="RefSeq"/>
        </authorList>
    </citation>
    <scope>IDENTIFICATION</scope>
</reference>
<dbReference type="PANTHER" id="PTHR21402:SF10">
    <property type="entry name" value="U11_U12 SMALL NUCLEAR RIBONUCLEOPROTEIN 48 KDA PROTEIN"/>
    <property type="match status" value="1"/>
</dbReference>
<dbReference type="RefSeq" id="XP_055359324.1">
    <property type="nucleotide sequence ID" value="XM_055503349.1"/>
</dbReference>
<dbReference type="AlphaFoldDB" id="A0A9W2XC41"/>
<evidence type="ECO:0000256" key="1">
    <source>
        <dbReference type="SAM" id="MobiDB-lite"/>
    </source>
</evidence>
<protein>
    <submittedName>
        <fullName evidence="3">U11/U12 small nuclear ribonucleoprotein 48 kDa protein</fullName>
    </submittedName>
</protein>
<sequence>MMKMEGVFWQGQYSGQSVDVPQNHKRAVCDLTVADRLALYDHVIGVLKQQKEASSSSNDDLYVDLVSKLQKDDEQNEPKTHLELMAEMRDYKRRRQSYRAKNVHITKKSYTEVIRDVISVHSEELGRQWRQEENEEESRRSWHFLHRHRLDERRSMSSESHHSTSRRLHSRDRSQDRENKKKKKKRDRVSPSPGDHHHNRKKKKKRE</sequence>
<dbReference type="CTD" id="154007"/>
<feature type="region of interest" description="Disordered" evidence="1">
    <location>
        <begin position="153"/>
        <end position="207"/>
    </location>
</feature>